<dbReference type="Proteomes" id="UP001059773">
    <property type="component" value="Chromosome"/>
</dbReference>
<accession>A0ABY5JWT2</accession>
<evidence type="ECO:0000313" key="1">
    <source>
        <dbReference type="EMBL" id="UUI04791.1"/>
    </source>
</evidence>
<organism evidence="1 2">
    <name type="scientific">Oceanobacillus jeddahense</name>
    <dbReference type="NCBI Taxonomy" id="1462527"/>
    <lineage>
        <taxon>Bacteria</taxon>
        <taxon>Bacillati</taxon>
        <taxon>Bacillota</taxon>
        <taxon>Bacilli</taxon>
        <taxon>Bacillales</taxon>
        <taxon>Bacillaceae</taxon>
        <taxon>Oceanobacillus</taxon>
    </lineage>
</organism>
<proteinExistence type="predicted"/>
<keyword evidence="2" id="KW-1185">Reference proteome</keyword>
<reference evidence="1" key="1">
    <citation type="submission" date="2022-07" db="EMBL/GenBank/DDBJ databases">
        <title>FELIX.</title>
        <authorList>
            <person name="Wan K.H."/>
            <person name="Park S."/>
            <person name="Lawrence Q."/>
            <person name="Eichenberger J.P."/>
            <person name="Booth B.W."/>
            <person name="Piaggio A.J."/>
            <person name="Chandler J.C."/>
            <person name="Franklin A.B."/>
            <person name="Celniker S.E."/>
        </authorList>
    </citation>
    <scope>NUCLEOTIDE SEQUENCE</scope>
    <source>
        <strain evidence="1">QA-1986 374</strain>
    </source>
</reference>
<name>A0ABY5JWT2_9BACI</name>
<gene>
    <name evidence="1" type="ORF">NP439_09205</name>
</gene>
<sequence>MDLELFSEDKELIRQKGKNGTCGILLDYINEKRCHKAGGQ</sequence>
<protein>
    <submittedName>
        <fullName evidence="1">Uncharacterized protein</fullName>
    </submittedName>
</protein>
<dbReference type="EMBL" id="CP101914">
    <property type="protein sequence ID" value="UUI04791.1"/>
    <property type="molecule type" value="Genomic_DNA"/>
</dbReference>
<evidence type="ECO:0000313" key="2">
    <source>
        <dbReference type="Proteomes" id="UP001059773"/>
    </source>
</evidence>
<dbReference type="RefSeq" id="WP_256709691.1">
    <property type="nucleotide sequence ID" value="NZ_CP101914.1"/>
</dbReference>